<gene>
    <name evidence="5" type="ORF">FNM00_10820</name>
</gene>
<dbReference type="InterPro" id="IPR036388">
    <property type="entry name" value="WH-like_DNA-bd_sf"/>
</dbReference>
<dbReference type="Gene3D" id="1.20.120.530">
    <property type="entry name" value="GntR ligand-binding domain-like"/>
    <property type="match status" value="1"/>
</dbReference>
<dbReference type="Pfam" id="PF07729">
    <property type="entry name" value="FCD"/>
    <property type="match status" value="1"/>
</dbReference>
<dbReference type="InterPro" id="IPR036390">
    <property type="entry name" value="WH_DNA-bd_sf"/>
</dbReference>
<dbReference type="InterPro" id="IPR000524">
    <property type="entry name" value="Tscrpt_reg_HTH_GntR"/>
</dbReference>
<evidence type="ECO:0000313" key="5">
    <source>
        <dbReference type="EMBL" id="TSD62851.1"/>
    </source>
</evidence>
<evidence type="ECO:0000256" key="3">
    <source>
        <dbReference type="ARBA" id="ARBA00023163"/>
    </source>
</evidence>
<keyword evidence="6" id="KW-1185">Reference proteome</keyword>
<dbReference type="SMART" id="SM00345">
    <property type="entry name" value="HTH_GNTR"/>
    <property type="match status" value="1"/>
</dbReference>
<evidence type="ECO:0000313" key="6">
    <source>
        <dbReference type="Proteomes" id="UP000316988"/>
    </source>
</evidence>
<dbReference type="AlphaFoldDB" id="A0A554S925"/>
<feature type="domain" description="HTH gntR-type" evidence="4">
    <location>
        <begin position="7"/>
        <end position="74"/>
    </location>
</feature>
<sequence length="238" mass="25837">MSGYRGRGVHGSTVEVLGARIVDGSLGPGEVLDLAAIGAEFDVSLTALREAIKVLTAKGLLDARQKRGTFVRPRSEWNVLDSDVIRWRQQSGDAAAVLRDLAEVRTAIEPEAAALAAQRRDERDLQALRDALAAMDAARDKLPRDAADADLQFHQALLDATHNELFAQMRIFVEPALYIRDELVHDHAVSDPLPSHRRVVDAVEAGDVVEARAAALALLEQSVEDVVRVLDEEQGGDA</sequence>
<dbReference type="GO" id="GO:0003677">
    <property type="term" value="F:DNA binding"/>
    <property type="evidence" value="ECO:0007669"/>
    <property type="project" value="UniProtKB-KW"/>
</dbReference>
<dbReference type="InterPro" id="IPR011711">
    <property type="entry name" value="GntR_C"/>
</dbReference>
<dbReference type="Proteomes" id="UP000316988">
    <property type="component" value="Unassembled WGS sequence"/>
</dbReference>
<name>A0A554S925_9ACTN</name>
<protein>
    <submittedName>
        <fullName evidence="5">FadR family transcriptional regulator</fullName>
    </submittedName>
</protein>
<dbReference type="PANTHER" id="PTHR43537:SF44">
    <property type="entry name" value="GNTR FAMILY REGULATORY PROTEIN"/>
    <property type="match status" value="1"/>
</dbReference>
<comment type="caution">
    <text evidence="5">The sequence shown here is derived from an EMBL/GenBank/DDBJ whole genome shotgun (WGS) entry which is preliminary data.</text>
</comment>
<dbReference type="SMART" id="SM00895">
    <property type="entry name" value="FCD"/>
    <property type="match status" value="1"/>
</dbReference>
<dbReference type="OrthoDB" id="4164516at2"/>
<dbReference type="Gene3D" id="1.10.10.10">
    <property type="entry name" value="Winged helix-like DNA-binding domain superfamily/Winged helix DNA-binding domain"/>
    <property type="match status" value="1"/>
</dbReference>
<evidence type="ECO:0000259" key="4">
    <source>
        <dbReference type="PROSITE" id="PS50949"/>
    </source>
</evidence>
<dbReference type="EMBL" id="VLNT01000007">
    <property type="protein sequence ID" value="TSD62851.1"/>
    <property type="molecule type" value="Genomic_DNA"/>
</dbReference>
<accession>A0A554S925</accession>
<dbReference type="SUPFAM" id="SSF46785">
    <property type="entry name" value="Winged helix' DNA-binding domain"/>
    <property type="match status" value="1"/>
</dbReference>
<dbReference type="GO" id="GO:0003700">
    <property type="term" value="F:DNA-binding transcription factor activity"/>
    <property type="evidence" value="ECO:0007669"/>
    <property type="project" value="InterPro"/>
</dbReference>
<dbReference type="InterPro" id="IPR008920">
    <property type="entry name" value="TF_FadR/GntR_C"/>
</dbReference>
<evidence type="ECO:0000256" key="2">
    <source>
        <dbReference type="ARBA" id="ARBA00023125"/>
    </source>
</evidence>
<dbReference type="PROSITE" id="PS50949">
    <property type="entry name" value="HTH_GNTR"/>
    <property type="match status" value="1"/>
</dbReference>
<reference evidence="5 6" key="1">
    <citation type="submission" date="2019-07" db="EMBL/GenBank/DDBJ databases">
        <authorList>
            <person name="Zhao L.H."/>
        </authorList>
    </citation>
    <scope>NUCLEOTIDE SEQUENCE [LARGE SCALE GENOMIC DNA]</scope>
    <source>
        <strain evidence="5 6">Co35</strain>
    </source>
</reference>
<keyword evidence="2" id="KW-0238">DNA-binding</keyword>
<proteinExistence type="predicted"/>
<dbReference type="Pfam" id="PF00392">
    <property type="entry name" value="GntR"/>
    <property type="match status" value="1"/>
</dbReference>
<keyword evidence="3" id="KW-0804">Transcription</keyword>
<dbReference type="RefSeq" id="WP_143913500.1">
    <property type="nucleotide sequence ID" value="NZ_VLNT01000007.1"/>
</dbReference>
<organism evidence="5 6">
    <name type="scientific">Aeromicrobium piscarium</name>
    <dbReference type="NCBI Taxonomy" id="2590901"/>
    <lineage>
        <taxon>Bacteria</taxon>
        <taxon>Bacillati</taxon>
        <taxon>Actinomycetota</taxon>
        <taxon>Actinomycetes</taxon>
        <taxon>Propionibacteriales</taxon>
        <taxon>Nocardioidaceae</taxon>
        <taxon>Aeromicrobium</taxon>
    </lineage>
</organism>
<dbReference type="SUPFAM" id="SSF48008">
    <property type="entry name" value="GntR ligand-binding domain-like"/>
    <property type="match status" value="1"/>
</dbReference>
<dbReference type="PANTHER" id="PTHR43537">
    <property type="entry name" value="TRANSCRIPTIONAL REGULATOR, GNTR FAMILY"/>
    <property type="match status" value="1"/>
</dbReference>
<keyword evidence="1" id="KW-0805">Transcription regulation</keyword>
<evidence type="ECO:0000256" key="1">
    <source>
        <dbReference type="ARBA" id="ARBA00023015"/>
    </source>
</evidence>